<gene>
    <name evidence="1" type="ORF">SAMN05660691_04125</name>
</gene>
<dbReference type="Proteomes" id="UP000199371">
    <property type="component" value="Unassembled WGS sequence"/>
</dbReference>
<protein>
    <submittedName>
        <fullName evidence="1">Uncharacterized protein</fullName>
    </submittedName>
</protein>
<dbReference type="AlphaFoldDB" id="A0A1H6NEU3"/>
<dbReference type="EMBL" id="FNXF01000032">
    <property type="protein sequence ID" value="SEI13787.1"/>
    <property type="molecule type" value="Genomic_DNA"/>
</dbReference>
<evidence type="ECO:0000313" key="1">
    <source>
        <dbReference type="EMBL" id="SEI13787.1"/>
    </source>
</evidence>
<reference evidence="2" key="1">
    <citation type="submission" date="2016-10" db="EMBL/GenBank/DDBJ databases">
        <authorList>
            <person name="Varghese N."/>
            <person name="Submissions S."/>
        </authorList>
    </citation>
    <scope>NUCLEOTIDE SEQUENCE [LARGE SCALE GENOMIC DNA]</scope>
    <source>
        <strain evidence="2">DSM 17616</strain>
    </source>
</reference>
<sequence length="41" mass="4722">MDLLKAGMLLFSRHAYNNRHQNATAWLDSQQVTRVCGGRYV</sequence>
<dbReference type="STRING" id="173990.SAMN05660691_04125"/>
<evidence type="ECO:0000313" key="2">
    <source>
        <dbReference type="Proteomes" id="UP000199371"/>
    </source>
</evidence>
<keyword evidence="2" id="KW-1185">Reference proteome</keyword>
<accession>A0A1H6NEU3</accession>
<proteinExistence type="predicted"/>
<organism evidence="1 2">
    <name type="scientific">Rheinheimera pacifica</name>
    <dbReference type="NCBI Taxonomy" id="173990"/>
    <lineage>
        <taxon>Bacteria</taxon>
        <taxon>Pseudomonadati</taxon>
        <taxon>Pseudomonadota</taxon>
        <taxon>Gammaproteobacteria</taxon>
        <taxon>Chromatiales</taxon>
        <taxon>Chromatiaceae</taxon>
        <taxon>Rheinheimera</taxon>
    </lineage>
</organism>
<name>A0A1H6NEU3_9GAMM</name>